<reference evidence="5" key="1">
    <citation type="submission" date="2016-03" db="EMBL/GenBank/DDBJ databases">
        <title>Updated assembly of Pseudogymnoascus destructans, the fungus causing white-nose syndrome of bats.</title>
        <authorList>
            <person name="Palmer J.M."/>
            <person name="Drees K.P."/>
            <person name="Foster J.T."/>
            <person name="Lindner D.L."/>
        </authorList>
    </citation>
    <scope>NUCLEOTIDE SEQUENCE [LARGE SCALE GENOMIC DNA]</scope>
    <source>
        <strain evidence="5">20631-21</strain>
    </source>
</reference>
<accession>A0A177A772</accession>
<dbReference type="AlphaFoldDB" id="A0A177A772"/>
<evidence type="ECO:0000313" key="5">
    <source>
        <dbReference type="EMBL" id="OAF57570.1"/>
    </source>
</evidence>
<sequence>MFSRRPDRLFVHGFYLFGNTMECWMFDRSGAYSCEPFDIVEHPERFLTIMAAYASMHDREWGRKKDGEGTYVCVEDENKKVTGKMYLETPPFFIRDEEVIARGSLLCHRGRESSKAPWNFVVKYKWKPPWHEPEAEQLKRVRDRNVWGVVQFHSYNLIDKTEDLRSGLIFGSPQEFKDTEDTSAAVVGAKALLETFEENRPNLPKSPGYRSTVFSCLIISSSGTSIFEYENLHQLLEVFHDAIKAHRSLYQDGGILHRDIAASNIIIVPPTTSAESPKGMLIDLDTAWDTARGPTPQGSMVGTSPFMAIGALEAHVQNNPRTYRHDLESFFYVFLFIAICPREEDGTKAEELPRTSRLLQWRQHKQQQVRKTADMGEKGFEAVLEEFSPEFKCLKEPCFH</sequence>
<evidence type="ECO:0000256" key="2">
    <source>
        <dbReference type="ARBA" id="ARBA00047899"/>
    </source>
</evidence>
<dbReference type="EMBL" id="KV441400">
    <property type="protein sequence ID" value="OAF57570.1"/>
    <property type="molecule type" value="Genomic_DNA"/>
</dbReference>
<dbReference type="RefSeq" id="XP_024322858.1">
    <property type="nucleotide sequence ID" value="XM_024468397.1"/>
</dbReference>
<dbReference type="Proteomes" id="UP000077154">
    <property type="component" value="Unassembled WGS sequence"/>
</dbReference>
<name>A0A177A772_9PEZI</name>
<comment type="catalytic activity">
    <reaction evidence="3">
        <text>L-seryl-[protein] + ATP = O-phospho-L-seryl-[protein] + ADP + H(+)</text>
        <dbReference type="Rhea" id="RHEA:17989"/>
        <dbReference type="Rhea" id="RHEA-COMP:9863"/>
        <dbReference type="Rhea" id="RHEA-COMP:11604"/>
        <dbReference type="ChEBI" id="CHEBI:15378"/>
        <dbReference type="ChEBI" id="CHEBI:29999"/>
        <dbReference type="ChEBI" id="CHEBI:30616"/>
        <dbReference type="ChEBI" id="CHEBI:83421"/>
        <dbReference type="ChEBI" id="CHEBI:456216"/>
        <dbReference type="EC" id="2.7.11.1"/>
    </reaction>
</comment>
<gene>
    <name evidence="5" type="ORF">VC83_04769</name>
</gene>
<dbReference type="SUPFAM" id="SSF56112">
    <property type="entry name" value="Protein kinase-like (PK-like)"/>
    <property type="match status" value="1"/>
</dbReference>
<feature type="domain" description="Fungal-type protein kinase" evidence="4">
    <location>
        <begin position="2"/>
        <end position="337"/>
    </location>
</feature>
<dbReference type="OrthoDB" id="5584477at2759"/>
<dbReference type="InterPro" id="IPR008266">
    <property type="entry name" value="Tyr_kinase_AS"/>
</dbReference>
<dbReference type="Pfam" id="PF17667">
    <property type="entry name" value="Pkinase_fungal"/>
    <property type="match status" value="1"/>
</dbReference>
<proteinExistence type="predicted"/>
<dbReference type="PANTHER" id="PTHR38248">
    <property type="entry name" value="FUNK1 6"/>
    <property type="match status" value="1"/>
</dbReference>
<protein>
    <recommendedName>
        <fullName evidence="1">non-specific serine/threonine protein kinase</fullName>
        <ecNumber evidence="1">2.7.11.1</ecNumber>
    </recommendedName>
</protein>
<dbReference type="Gene3D" id="1.10.510.10">
    <property type="entry name" value="Transferase(Phosphotransferase) domain 1"/>
    <property type="match status" value="1"/>
</dbReference>
<organism evidence="5">
    <name type="scientific">Pseudogymnoascus destructans</name>
    <dbReference type="NCBI Taxonomy" id="655981"/>
    <lineage>
        <taxon>Eukaryota</taxon>
        <taxon>Fungi</taxon>
        <taxon>Dikarya</taxon>
        <taxon>Ascomycota</taxon>
        <taxon>Pezizomycotina</taxon>
        <taxon>Leotiomycetes</taxon>
        <taxon>Thelebolales</taxon>
        <taxon>Thelebolaceae</taxon>
        <taxon>Pseudogymnoascus</taxon>
    </lineage>
</organism>
<evidence type="ECO:0000256" key="1">
    <source>
        <dbReference type="ARBA" id="ARBA00012513"/>
    </source>
</evidence>
<dbReference type="InterPro" id="IPR011009">
    <property type="entry name" value="Kinase-like_dom_sf"/>
</dbReference>
<dbReference type="VEuPathDB" id="FungiDB:GMDG_01310"/>
<dbReference type="eggNOG" id="ENOG502S5WB">
    <property type="taxonomic scope" value="Eukaryota"/>
</dbReference>
<evidence type="ECO:0000256" key="3">
    <source>
        <dbReference type="ARBA" id="ARBA00048679"/>
    </source>
</evidence>
<dbReference type="GeneID" id="36287839"/>
<comment type="catalytic activity">
    <reaction evidence="2">
        <text>L-threonyl-[protein] + ATP = O-phospho-L-threonyl-[protein] + ADP + H(+)</text>
        <dbReference type="Rhea" id="RHEA:46608"/>
        <dbReference type="Rhea" id="RHEA-COMP:11060"/>
        <dbReference type="Rhea" id="RHEA-COMP:11605"/>
        <dbReference type="ChEBI" id="CHEBI:15378"/>
        <dbReference type="ChEBI" id="CHEBI:30013"/>
        <dbReference type="ChEBI" id="CHEBI:30616"/>
        <dbReference type="ChEBI" id="CHEBI:61977"/>
        <dbReference type="ChEBI" id="CHEBI:456216"/>
        <dbReference type="EC" id="2.7.11.1"/>
    </reaction>
</comment>
<dbReference type="PROSITE" id="PS00109">
    <property type="entry name" value="PROTEIN_KINASE_TYR"/>
    <property type="match status" value="1"/>
</dbReference>
<dbReference type="InterPro" id="IPR040976">
    <property type="entry name" value="Pkinase_fungal"/>
</dbReference>
<dbReference type="PANTHER" id="PTHR38248:SF2">
    <property type="entry name" value="FUNK1 11"/>
    <property type="match status" value="1"/>
</dbReference>
<dbReference type="EC" id="2.7.11.1" evidence="1"/>
<dbReference type="GO" id="GO:0004674">
    <property type="term" value="F:protein serine/threonine kinase activity"/>
    <property type="evidence" value="ECO:0007669"/>
    <property type="project" value="UniProtKB-EC"/>
</dbReference>
<evidence type="ECO:0000259" key="4">
    <source>
        <dbReference type="Pfam" id="PF17667"/>
    </source>
</evidence>